<evidence type="ECO:0000313" key="11">
    <source>
        <dbReference type="EMBL" id="CBG40640.1"/>
    </source>
</evidence>
<dbReference type="GO" id="GO:0005886">
    <property type="term" value="C:plasma membrane"/>
    <property type="evidence" value="ECO:0007669"/>
    <property type="project" value="UniProtKB-SubCell"/>
</dbReference>
<dbReference type="GO" id="GO:0006811">
    <property type="term" value="P:monoatomic ion transport"/>
    <property type="evidence" value="ECO:0007669"/>
    <property type="project" value="UniProtKB-KW"/>
</dbReference>
<evidence type="ECO:0000256" key="3">
    <source>
        <dbReference type="ARBA" id="ARBA00022449"/>
    </source>
</evidence>
<dbReference type="GO" id="GO:0042910">
    <property type="term" value="F:xenobiotic transmembrane transporter activity"/>
    <property type="evidence" value="ECO:0007669"/>
    <property type="project" value="InterPro"/>
</dbReference>
<feature type="transmembrane region" description="Helical" evidence="10">
    <location>
        <begin position="361"/>
        <end position="379"/>
    </location>
</feature>
<evidence type="ECO:0000256" key="7">
    <source>
        <dbReference type="ARBA" id="ARBA00023065"/>
    </source>
</evidence>
<dbReference type="InterPro" id="IPR050222">
    <property type="entry name" value="MATE_MdtK"/>
</dbReference>
<feature type="transmembrane region" description="Helical" evidence="10">
    <location>
        <begin position="318"/>
        <end position="341"/>
    </location>
</feature>
<dbReference type="Pfam" id="PF01554">
    <property type="entry name" value="MatE"/>
    <property type="match status" value="2"/>
</dbReference>
<dbReference type="GO" id="GO:0015297">
    <property type="term" value="F:antiporter activity"/>
    <property type="evidence" value="ECO:0007669"/>
    <property type="project" value="UniProtKB-KW"/>
</dbReference>
<feature type="transmembrane region" description="Helical" evidence="10">
    <location>
        <begin position="418"/>
        <end position="440"/>
    </location>
</feature>
<evidence type="ECO:0000256" key="8">
    <source>
        <dbReference type="ARBA" id="ARBA00023136"/>
    </source>
</evidence>
<dbReference type="CDD" id="cd13137">
    <property type="entry name" value="MATE_NorM_like"/>
    <property type="match status" value="1"/>
</dbReference>
<feature type="transmembrane region" description="Helical" evidence="10">
    <location>
        <begin position="20"/>
        <end position="45"/>
    </location>
</feature>
<dbReference type="InterPro" id="IPR048279">
    <property type="entry name" value="MdtK-like"/>
</dbReference>
<evidence type="ECO:0000313" key="12">
    <source>
        <dbReference type="Proteomes" id="UP000001522"/>
    </source>
</evidence>
<keyword evidence="8 10" id="KW-0472">Membrane</keyword>
<keyword evidence="6 10" id="KW-1133">Transmembrane helix</keyword>
<feature type="transmembrane region" description="Helical" evidence="10">
    <location>
        <begin position="203"/>
        <end position="225"/>
    </location>
</feature>
<accession>D3UJG4</accession>
<dbReference type="AlphaFoldDB" id="D3UJG4"/>
<keyword evidence="4" id="KW-1003">Cell membrane</keyword>
<dbReference type="PANTHER" id="PTHR43298">
    <property type="entry name" value="MULTIDRUG RESISTANCE PROTEIN NORM-RELATED"/>
    <property type="match status" value="1"/>
</dbReference>
<reference evidence="11 12" key="1">
    <citation type="journal article" date="2010" name="BMC Genomics">
        <title>Comparative genomics and proteomics of Helicobacter mustelae, an ulcerogenic and carcinogenic gastric pathogen.</title>
        <authorList>
            <person name="O'Toole P.W."/>
            <person name="Snelling W.J."/>
            <person name="Canchaya C."/>
            <person name="Forde B.M."/>
            <person name="Hardie K.R."/>
            <person name="Josenhans C."/>
            <person name="Graham R.L.J."/>
            <person name="McMullan G."/>
            <person name="Parkhill J."/>
            <person name="Belda E."/>
            <person name="Bentley S.D."/>
        </authorList>
    </citation>
    <scope>NUCLEOTIDE SEQUENCE [LARGE SCALE GENOMIC DNA]</scope>
    <source>
        <strain evidence="12">ATCC 43772 / LMG 18044 / NCTC 12198 / 12198</strain>
    </source>
</reference>
<feature type="transmembrane region" description="Helical" evidence="10">
    <location>
        <begin position="142"/>
        <end position="163"/>
    </location>
</feature>
<dbReference type="eggNOG" id="COG0534">
    <property type="taxonomic scope" value="Bacteria"/>
</dbReference>
<dbReference type="KEGG" id="hms:HMU13870"/>
<name>D3UJG4_HELM1</name>
<keyword evidence="3" id="KW-0050">Antiport</keyword>
<dbReference type="InterPro" id="IPR002528">
    <property type="entry name" value="MATE_fam"/>
</dbReference>
<keyword evidence="12" id="KW-1185">Reference proteome</keyword>
<feature type="transmembrane region" description="Helical" evidence="10">
    <location>
        <begin position="391"/>
        <end position="412"/>
    </location>
</feature>
<evidence type="ECO:0000256" key="10">
    <source>
        <dbReference type="SAM" id="Phobius"/>
    </source>
</evidence>
<evidence type="ECO:0000256" key="4">
    <source>
        <dbReference type="ARBA" id="ARBA00022475"/>
    </source>
</evidence>
<dbReference type="STRING" id="679897.HMU13870"/>
<dbReference type="PANTHER" id="PTHR43298:SF2">
    <property type="entry name" value="FMN_FAD EXPORTER YEEO-RELATED"/>
    <property type="match status" value="1"/>
</dbReference>
<protein>
    <recommendedName>
        <fullName evidence="9">Multidrug-efflux transporter</fullName>
    </recommendedName>
</protein>
<keyword evidence="5 10" id="KW-0812">Transmembrane</keyword>
<dbReference type="HOGENOM" id="CLU_012893_5_3_7"/>
<feature type="transmembrane region" description="Helical" evidence="10">
    <location>
        <begin position="288"/>
        <end position="306"/>
    </location>
</feature>
<feature type="transmembrane region" description="Helical" evidence="10">
    <location>
        <begin position="246"/>
        <end position="268"/>
    </location>
</feature>
<dbReference type="EMBL" id="FN555004">
    <property type="protein sequence ID" value="CBG40640.1"/>
    <property type="molecule type" value="Genomic_DNA"/>
</dbReference>
<organism evidence="11 12">
    <name type="scientific">Helicobacter mustelae (strain ATCC 43772 / CCUG 25715 / CIP 103759 / LMG 18044 / NCTC 12198 / R85-136P)</name>
    <name type="common">Campylobacter mustelae</name>
    <dbReference type="NCBI Taxonomy" id="679897"/>
    <lineage>
        <taxon>Bacteria</taxon>
        <taxon>Pseudomonadati</taxon>
        <taxon>Campylobacterota</taxon>
        <taxon>Epsilonproteobacteria</taxon>
        <taxon>Campylobacterales</taxon>
        <taxon>Helicobacteraceae</taxon>
        <taxon>Helicobacter</taxon>
    </lineage>
</organism>
<dbReference type="PIRSF" id="PIRSF006603">
    <property type="entry name" value="DinF"/>
    <property type="match status" value="1"/>
</dbReference>
<gene>
    <name evidence="11" type="ordered locus">HMU13870</name>
</gene>
<proteinExistence type="predicted"/>
<evidence type="ECO:0000256" key="1">
    <source>
        <dbReference type="ARBA" id="ARBA00004651"/>
    </source>
</evidence>
<feature type="transmembrane region" description="Helical" evidence="10">
    <location>
        <begin position="51"/>
        <end position="75"/>
    </location>
</feature>
<comment type="subcellular location">
    <subcellularLocation>
        <location evidence="1">Cell membrane</location>
        <topology evidence="1">Multi-pass membrane protein</topology>
    </subcellularLocation>
</comment>
<evidence type="ECO:0000256" key="2">
    <source>
        <dbReference type="ARBA" id="ARBA00022448"/>
    </source>
</evidence>
<keyword evidence="7" id="KW-0406">Ion transport</keyword>
<dbReference type="NCBIfam" id="TIGR00797">
    <property type="entry name" value="matE"/>
    <property type="match status" value="1"/>
</dbReference>
<feature type="transmembrane region" description="Helical" evidence="10">
    <location>
        <begin position="96"/>
        <end position="122"/>
    </location>
</feature>
<dbReference type="RefSeq" id="WP_013023706.1">
    <property type="nucleotide sequence ID" value="NC_013949.1"/>
</dbReference>
<feature type="transmembrane region" description="Helical" evidence="10">
    <location>
        <begin position="170"/>
        <end position="191"/>
    </location>
</feature>
<sequence length="452" mass="50115">MLGEKPLHLNPALKHRLKKIIALALPSGINSFLDIFNIAIVLYFISDFGDLEVLAVGISLNYLILFFAIHAIFYVGTNAQISRYFGAKEYDKIRAVFLSVCTGGLLIAMPMIYVGRIGAGIFLDWMGMGQEVSKMALDYTNIIIYALPSIMLKNIIISSLAGIGNTYLPLFIRLFNTILGFFLNYICIFGMEGLGIEGRGMLGAGIANLIIAYFEILIFFIVLYFRTHFLDCLTLQKKYFFKALRIGIPSGIERFLTIFSIILTGKLIANYGDLVLAGSQIGARIEAFSFMPGFGFMIAAMVLMGQNLGANKAKLAGLYIRTILGFSSIVMGISGILLVYFSRDFSKIFSANEVVLQNAVYYLFAVGLSQIPMICCFVFDGALRGAGITKITLAINTISIWVGRILPMSLVVWLGGDILWIFAIIFTETYIRAIIFYLVFRTGIWRRAGSEI</sequence>
<evidence type="ECO:0000256" key="9">
    <source>
        <dbReference type="ARBA" id="ARBA00031636"/>
    </source>
</evidence>
<evidence type="ECO:0000256" key="5">
    <source>
        <dbReference type="ARBA" id="ARBA00022692"/>
    </source>
</evidence>
<dbReference type="Proteomes" id="UP000001522">
    <property type="component" value="Chromosome"/>
</dbReference>
<keyword evidence="2" id="KW-0813">Transport</keyword>
<evidence type="ECO:0000256" key="6">
    <source>
        <dbReference type="ARBA" id="ARBA00022989"/>
    </source>
</evidence>